<dbReference type="InterPro" id="IPR038466">
    <property type="entry name" value="S8_pro-domain_sf"/>
</dbReference>
<organism evidence="3 4">
    <name type="scientific">Fopius arisanus</name>
    <dbReference type="NCBI Taxonomy" id="64838"/>
    <lineage>
        <taxon>Eukaryota</taxon>
        <taxon>Metazoa</taxon>
        <taxon>Ecdysozoa</taxon>
        <taxon>Arthropoda</taxon>
        <taxon>Hexapoda</taxon>
        <taxon>Insecta</taxon>
        <taxon>Pterygota</taxon>
        <taxon>Neoptera</taxon>
        <taxon>Endopterygota</taxon>
        <taxon>Hymenoptera</taxon>
        <taxon>Apocrita</taxon>
        <taxon>Ichneumonoidea</taxon>
        <taxon>Braconidae</taxon>
        <taxon>Opiinae</taxon>
        <taxon>Fopius</taxon>
    </lineage>
</organism>
<feature type="domain" description="Peptidase S8 pro-domain" evidence="2">
    <location>
        <begin position="42"/>
        <end position="81"/>
    </location>
</feature>
<dbReference type="SUPFAM" id="SSF54897">
    <property type="entry name" value="Protease propeptides/inhibitors"/>
    <property type="match status" value="1"/>
</dbReference>
<dbReference type="KEGG" id="fas:105263931"/>
<protein>
    <submittedName>
        <fullName evidence="4">Uncharacterized protein isoform X1</fullName>
    </submittedName>
</protein>
<feature type="signal peptide" evidence="1">
    <location>
        <begin position="1"/>
        <end position="22"/>
    </location>
</feature>
<evidence type="ECO:0000259" key="2">
    <source>
        <dbReference type="Pfam" id="PF16470"/>
    </source>
</evidence>
<feature type="chain" id="PRO_5040116140" evidence="1">
    <location>
        <begin position="23"/>
        <end position="91"/>
    </location>
</feature>
<dbReference type="Gene3D" id="3.30.70.850">
    <property type="entry name" value="Peptidase S8, pro-domain"/>
    <property type="match status" value="1"/>
</dbReference>
<dbReference type="Proteomes" id="UP000694866">
    <property type="component" value="Unplaced"/>
</dbReference>
<dbReference type="AlphaFoldDB" id="A0A9R1SX41"/>
<proteinExistence type="predicted"/>
<evidence type="ECO:0000313" key="3">
    <source>
        <dbReference type="Proteomes" id="UP000694866"/>
    </source>
</evidence>
<reference evidence="4" key="1">
    <citation type="submission" date="2025-08" db="UniProtKB">
        <authorList>
            <consortium name="RefSeq"/>
        </authorList>
    </citation>
    <scope>IDENTIFICATION</scope>
    <source>
        <strain evidence="4">USDA-PBARC FA_bdor</strain>
        <tissue evidence="4">Whole organism</tissue>
    </source>
</reference>
<gene>
    <name evidence="4" type="primary">LOC105263931</name>
</gene>
<dbReference type="Pfam" id="PF16470">
    <property type="entry name" value="S8_pro-domain"/>
    <property type="match status" value="1"/>
</dbReference>
<evidence type="ECO:0000256" key="1">
    <source>
        <dbReference type="SAM" id="SignalP"/>
    </source>
</evidence>
<dbReference type="InterPro" id="IPR032815">
    <property type="entry name" value="S8_pro-domain"/>
</dbReference>
<keyword evidence="1" id="KW-0732">Signal</keyword>
<keyword evidence="3" id="KW-1185">Reference proteome</keyword>
<sequence length="91" mass="9729">MSPKVLLGLVLVLVFDIVGGMASNVGPAAATRQRRAPVYSNEFAVYIPAGPEAAASIAETLGFDNIGQVSYHYCHQVNAEYVKSDMHDKSC</sequence>
<dbReference type="OrthoDB" id="6156546at2759"/>
<accession>A0A9R1SX41</accession>
<dbReference type="RefSeq" id="XP_011298765.1">
    <property type="nucleotide sequence ID" value="XM_011300463.1"/>
</dbReference>
<dbReference type="GeneID" id="105263931"/>
<name>A0A9R1SX41_9HYME</name>
<evidence type="ECO:0000313" key="4">
    <source>
        <dbReference type="RefSeq" id="XP_011298765.1"/>
    </source>
</evidence>